<evidence type="ECO:0000256" key="6">
    <source>
        <dbReference type="ARBA" id="ARBA00022771"/>
    </source>
</evidence>
<evidence type="ECO:0000256" key="4">
    <source>
        <dbReference type="ARBA" id="ARBA00022679"/>
    </source>
</evidence>
<sequence>MENSSSDNNGVATVTLNLKFLDCPLCSAPLMPPIFQCPTGHVACDTCHKKLNDQCPSCPLPLGYTRNRALEHIADSATVPCPNASYGCDQTIPYSRPSSHSWNCSFSPHFCPLPHCDHKAPTSDIVRHLGNHHRVPVNFYKCKDTAQVRFSNMNPLLVLQLDDSILCLLRNSAMPSGRAISIVCRQPLRRWTILRKKFLYKIVAKNEGGTKLVIDNAEMKFCEEDSSDVFLYLPEKFYCNDAELQIEVCIWKV</sequence>
<accession>A0A8J5G609</accession>
<keyword evidence="6 9" id="KW-0863">Zinc-finger</keyword>
<evidence type="ECO:0000313" key="12">
    <source>
        <dbReference type="EMBL" id="KAG6496429.1"/>
    </source>
</evidence>
<evidence type="ECO:0000256" key="8">
    <source>
        <dbReference type="ARBA" id="ARBA00022833"/>
    </source>
</evidence>
<dbReference type="PANTHER" id="PTHR46632:SF16">
    <property type="entry name" value="E3 UBIQUITIN-PROTEIN LIGASE SINA-LIKE 10"/>
    <property type="match status" value="1"/>
</dbReference>
<dbReference type="UniPathway" id="UPA00143"/>
<keyword evidence="8" id="KW-0862">Zinc</keyword>
<dbReference type="OrthoDB" id="4788989at2759"/>
<dbReference type="InterPro" id="IPR013010">
    <property type="entry name" value="Znf_SIAH"/>
</dbReference>
<gene>
    <name evidence="12" type="ORF">ZIOFF_044296</name>
</gene>
<dbReference type="GO" id="GO:0008270">
    <property type="term" value="F:zinc ion binding"/>
    <property type="evidence" value="ECO:0007669"/>
    <property type="project" value="UniProtKB-KW"/>
</dbReference>
<keyword evidence="4" id="KW-0808">Transferase</keyword>
<comment type="catalytic activity">
    <reaction evidence="1">
        <text>S-ubiquitinyl-[E2 ubiquitin-conjugating enzyme]-L-cysteine + [acceptor protein]-L-lysine = [E2 ubiquitin-conjugating enzyme]-L-cysteine + N(6)-ubiquitinyl-[acceptor protein]-L-lysine.</text>
        <dbReference type="EC" id="2.3.2.27"/>
    </reaction>
</comment>
<evidence type="ECO:0000256" key="9">
    <source>
        <dbReference type="PROSITE-ProRule" id="PRU00455"/>
    </source>
</evidence>
<evidence type="ECO:0000256" key="2">
    <source>
        <dbReference type="ARBA" id="ARBA00004906"/>
    </source>
</evidence>
<protein>
    <recommendedName>
        <fullName evidence="3">RING-type E3 ubiquitin transferase</fullName>
        <ecNumber evidence="3">2.3.2.27</ecNumber>
    </recommendedName>
</protein>
<evidence type="ECO:0000256" key="3">
    <source>
        <dbReference type="ARBA" id="ARBA00012483"/>
    </source>
</evidence>
<evidence type="ECO:0000313" key="13">
    <source>
        <dbReference type="Proteomes" id="UP000734854"/>
    </source>
</evidence>
<dbReference type="GO" id="GO:0016567">
    <property type="term" value="P:protein ubiquitination"/>
    <property type="evidence" value="ECO:0007669"/>
    <property type="project" value="UniProtKB-UniPathway"/>
</dbReference>
<feature type="domain" description="SIAH-type" evidence="11">
    <location>
        <begin position="76"/>
        <end position="134"/>
    </location>
</feature>
<dbReference type="InterPro" id="IPR044286">
    <property type="entry name" value="SINL_plant"/>
</dbReference>
<dbReference type="PANTHER" id="PTHR46632">
    <property type="entry name" value="E3 UBIQUITIN-PROTEIN LIGASE SINA-LIKE 4"/>
    <property type="match status" value="1"/>
</dbReference>
<keyword evidence="7" id="KW-0833">Ubl conjugation pathway</keyword>
<evidence type="ECO:0000259" key="11">
    <source>
        <dbReference type="PROSITE" id="PS51081"/>
    </source>
</evidence>
<dbReference type="InterPro" id="IPR049548">
    <property type="entry name" value="Sina-like_RING"/>
</dbReference>
<keyword evidence="13" id="KW-1185">Reference proteome</keyword>
<evidence type="ECO:0000259" key="10">
    <source>
        <dbReference type="PROSITE" id="PS50089"/>
    </source>
</evidence>
<dbReference type="InterPro" id="IPR001841">
    <property type="entry name" value="Znf_RING"/>
</dbReference>
<keyword evidence="5" id="KW-0479">Metal-binding</keyword>
<dbReference type="Pfam" id="PF21361">
    <property type="entry name" value="Sina_ZnF"/>
    <property type="match status" value="1"/>
</dbReference>
<evidence type="ECO:0000256" key="5">
    <source>
        <dbReference type="ARBA" id="ARBA00022723"/>
    </source>
</evidence>
<organism evidence="12 13">
    <name type="scientific">Zingiber officinale</name>
    <name type="common">Ginger</name>
    <name type="synonym">Amomum zingiber</name>
    <dbReference type="NCBI Taxonomy" id="94328"/>
    <lineage>
        <taxon>Eukaryota</taxon>
        <taxon>Viridiplantae</taxon>
        <taxon>Streptophyta</taxon>
        <taxon>Embryophyta</taxon>
        <taxon>Tracheophyta</taxon>
        <taxon>Spermatophyta</taxon>
        <taxon>Magnoliopsida</taxon>
        <taxon>Liliopsida</taxon>
        <taxon>Zingiberales</taxon>
        <taxon>Zingiberaceae</taxon>
        <taxon>Zingiber</taxon>
    </lineage>
</organism>
<reference evidence="12 13" key="1">
    <citation type="submission" date="2020-08" db="EMBL/GenBank/DDBJ databases">
        <title>Plant Genome Project.</title>
        <authorList>
            <person name="Zhang R.-G."/>
        </authorList>
    </citation>
    <scope>NUCLEOTIDE SEQUENCE [LARGE SCALE GENOMIC DNA]</scope>
    <source>
        <tissue evidence="12">Rhizome</tissue>
    </source>
</reference>
<dbReference type="EMBL" id="JACMSC010000012">
    <property type="protein sequence ID" value="KAG6496429.1"/>
    <property type="molecule type" value="Genomic_DNA"/>
</dbReference>
<evidence type="ECO:0000256" key="7">
    <source>
        <dbReference type="ARBA" id="ARBA00022786"/>
    </source>
</evidence>
<dbReference type="PROSITE" id="PS51081">
    <property type="entry name" value="ZF_SIAH"/>
    <property type="match status" value="1"/>
</dbReference>
<name>A0A8J5G609_ZINOF</name>
<dbReference type="PROSITE" id="PS50089">
    <property type="entry name" value="ZF_RING_2"/>
    <property type="match status" value="1"/>
</dbReference>
<comment type="pathway">
    <text evidence="2">Protein modification; protein ubiquitination.</text>
</comment>
<dbReference type="Proteomes" id="UP000734854">
    <property type="component" value="Unassembled WGS sequence"/>
</dbReference>
<proteinExistence type="predicted"/>
<evidence type="ECO:0000256" key="1">
    <source>
        <dbReference type="ARBA" id="ARBA00000900"/>
    </source>
</evidence>
<dbReference type="Pfam" id="PF21362">
    <property type="entry name" value="Sina_RING"/>
    <property type="match status" value="1"/>
</dbReference>
<dbReference type="AlphaFoldDB" id="A0A8J5G609"/>
<dbReference type="CDD" id="cd16571">
    <property type="entry name" value="RING-HC_SIAHs"/>
    <property type="match status" value="1"/>
</dbReference>
<dbReference type="EC" id="2.3.2.27" evidence="3"/>
<feature type="domain" description="RING-type" evidence="10">
    <location>
        <begin position="23"/>
        <end position="58"/>
    </location>
</feature>
<comment type="caution">
    <text evidence="12">The sequence shown here is derived from an EMBL/GenBank/DDBJ whole genome shotgun (WGS) entry which is preliminary data.</text>
</comment>
<dbReference type="GO" id="GO:0061630">
    <property type="term" value="F:ubiquitin protein ligase activity"/>
    <property type="evidence" value="ECO:0007669"/>
    <property type="project" value="UniProtKB-EC"/>
</dbReference>